<protein>
    <recommendedName>
        <fullName evidence="4">Recombination endonuclease VII</fullName>
    </recommendedName>
</protein>
<accession>A0ABW2GR13</accession>
<gene>
    <name evidence="2" type="ORF">ACFQO7_07830</name>
</gene>
<evidence type="ECO:0008006" key="4">
    <source>
        <dbReference type="Google" id="ProtNLM"/>
    </source>
</evidence>
<dbReference type="EMBL" id="JBHTAC010000006">
    <property type="protein sequence ID" value="MFC7242390.1"/>
    <property type="molecule type" value="Genomic_DNA"/>
</dbReference>
<proteinExistence type="predicted"/>
<dbReference type="RefSeq" id="WP_376805788.1">
    <property type="nucleotide sequence ID" value="NZ_JBHTAC010000006.1"/>
</dbReference>
<comment type="caution">
    <text evidence="2">The sequence shown here is derived from an EMBL/GenBank/DDBJ whole genome shotgun (WGS) entry which is preliminary data.</text>
</comment>
<evidence type="ECO:0000256" key="1">
    <source>
        <dbReference type="SAM" id="MobiDB-lite"/>
    </source>
</evidence>
<name>A0ABW2GR13_9ACTN</name>
<keyword evidence="3" id="KW-1185">Reference proteome</keyword>
<evidence type="ECO:0000313" key="3">
    <source>
        <dbReference type="Proteomes" id="UP001596392"/>
    </source>
</evidence>
<evidence type="ECO:0000313" key="2">
    <source>
        <dbReference type="EMBL" id="MFC7242390.1"/>
    </source>
</evidence>
<feature type="region of interest" description="Disordered" evidence="1">
    <location>
        <begin position="1"/>
        <end position="34"/>
    </location>
</feature>
<reference evidence="3" key="1">
    <citation type="journal article" date="2019" name="Int. J. Syst. Evol. Microbiol.">
        <title>The Global Catalogue of Microorganisms (GCM) 10K type strain sequencing project: providing services to taxonomists for standard genome sequencing and annotation.</title>
        <authorList>
            <consortium name="The Broad Institute Genomics Platform"/>
            <consortium name="The Broad Institute Genome Sequencing Center for Infectious Disease"/>
            <person name="Wu L."/>
            <person name="Ma J."/>
        </authorList>
    </citation>
    <scope>NUCLEOTIDE SEQUENCE [LARGE SCALE GENOMIC DNA]</scope>
    <source>
        <strain evidence="3">CGMCC 1.9106</strain>
    </source>
</reference>
<dbReference type="Proteomes" id="UP001596392">
    <property type="component" value="Unassembled WGS sequence"/>
</dbReference>
<organism evidence="2 3">
    <name type="scientific">Catellatospora aurea</name>
    <dbReference type="NCBI Taxonomy" id="1337874"/>
    <lineage>
        <taxon>Bacteria</taxon>
        <taxon>Bacillati</taxon>
        <taxon>Actinomycetota</taxon>
        <taxon>Actinomycetes</taxon>
        <taxon>Micromonosporales</taxon>
        <taxon>Micromonosporaceae</taxon>
        <taxon>Catellatospora</taxon>
    </lineage>
</organism>
<sequence length="84" mass="9155">MSMNDTVDSRVRGGCVHEPTTRTGSIGASGRAAYPRVSPCRHCSRPVLRDNDSRWIHADLSYVCRDLWGGLTETTAEPAAAPRV</sequence>